<organism evidence="5 6">
    <name type="scientific">Paenibacillus darwinianus</name>
    <dbReference type="NCBI Taxonomy" id="1380763"/>
    <lineage>
        <taxon>Bacteria</taxon>
        <taxon>Bacillati</taxon>
        <taxon>Bacillota</taxon>
        <taxon>Bacilli</taxon>
        <taxon>Bacillales</taxon>
        <taxon>Paenibacillaceae</taxon>
        <taxon>Paenibacillus</taxon>
    </lineage>
</organism>
<evidence type="ECO:0000256" key="1">
    <source>
        <dbReference type="ARBA" id="ARBA00023015"/>
    </source>
</evidence>
<dbReference type="InterPro" id="IPR037171">
    <property type="entry name" value="NagB/RpiA_transferase-like"/>
</dbReference>
<comment type="caution">
    <text evidence="5">The sequence shown here is derived from an EMBL/GenBank/DDBJ whole genome shotgun (WGS) entry which is preliminary data.</text>
</comment>
<gene>
    <name evidence="5" type="ORF">BG53_10020</name>
</gene>
<dbReference type="InterPro" id="IPR014036">
    <property type="entry name" value="DeoR-like_C"/>
</dbReference>
<dbReference type="AlphaFoldDB" id="A0A9W5W617"/>
<dbReference type="GO" id="GO:0003677">
    <property type="term" value="F:DNA binding"/>
    <property type="evidence" value="ECO:0007669"/>
    <property type="project" value="UniProtKB-KW"/>
</dbReference>
<keyword evidence="6" id="KW-1185">Reference proteome</keyword>
<dbReference type="RefSeq" id="WP_036579915.1">
    <property type="nucleotide sequence ID" value="NZ_KK082201.1"/>
</dbReference>
<dbReference type="Pfam" id="PF00455">
    <property type="entry name" value="DeoRC"/>
    <property type="match status" value="1"/>
</dbReference>
<dbReference type="Gene3D" id="1.10.10.10">
    <property type="entry name" value="Winged helix-like DNA-binding domain superfamily/Winged helix DNA-binding domain"/>
    <property type="match status" value="1"/>
</dbReference>
<keyword evidence="3" id="KW-0804">Transcription</keyword>
<dbReference type="PANTHER" id="PTHR30363">
    <property type="entry name" value="HTH-TYPE TRANSCRIPTIONAL REGULATOR SRLR-RELATED"/>
    <property type="match status" value="1"/>
</dbReference>
<dbReference type="SUPFAM" id="SSF100950">
    <property type="entry name" value="NagB/RpiA/CoA transferase-like"/>
    <property type="match status" value="1"/>
</dbReference>
<keyword evidence="1" id="KW-0805">Transcription regulation</keyword>
<dbReference type="Proteomes" id="UP000053750">
    <property type="component" value="Unassembled WGS sequence"/>
</dbReference>
<dbReference type="SMART" id="SM00420">
    <property type="entry name" value="HTH_DEOR"/>
    <property type="match status" value="1"/>
</dbReference>
<protein>
    <submittedName>
        <fullName evidence="5">DeoR faimly transcriptional regulator</fullName>
    </submittedName>
</protein>
<dbReference type="OrthoDB" id="9797223at2"/>
<dbReference type="InterPro" id="IPR036388">
    <property type="entry name" value="WH-like_DNA-bd_sf"/>
</dbReference>
<dbReference type="InterPro" id="IPR036390">
    <property type="entry name" value="WH_DNA-bd_sf"/>
</dbReference>
<dbReference type="PRINTS" id="PR00037">
    <property type="entry name" value="HTHLACR"/>
</dbReference>
<dbReference type="EMBL" id="JFHU01000253">
    <property type="protein sequence ID" value="EXX84929.1"/>
    <property type="molecule type" value="Genomic_DNA"/>
</dbReference>
<evidence type="ECO:0000256" key="3">
    <source>
        <dbReference type="ARBA" id="ARBA00023163"/>
    </source>
</evidence>
<dbReference type="SMART" id="SM01134">
    <property type="entry name" value="DeoRC"/>
    <property type="match status" value="1"/>
</dbReference>
<proteinExistence type="predicted"/>
<dbReference type="InterPro" id="IPR001034">
    <property type="entry name" value="DeoR_HTH"/>
</dbReference>
<keyword evidence="2" id="KW-0238">DNA-binding</keyword>
<dbReference type="CDD" id="cd00090">
    <property type="entry name" value="HTH_ARSR"/>
    <property type="match status" value="1"/>
</dbReference>
<sequence length="256" mass="28463">MNAVRRYEAIMERLLSQKEVTVAELSDRLQVTGKTIREDLAKLEEKGLLLRVHGGAVLAQSEQLGILPAKEPFTKHNTEKAEIAELALHYIKDGDIIALDGGSTTFEIARKLDNRPLTVITNDVFIIGELARKPDIRLVVPGGSRVRNMLIGPEAAALVRTFNVRKAFLSSTGVHAEYGFSIYTSDFLAFKQALIESARERYIVADRHKFGTVALRTFAKLTEVDAILTDGGLDRGTAETFRRAGVRVEYEHEARE</sequence>
<name>A0A9W5W617_9BACL</name>
<dbReference type="Pfam" id="PF08220">
    <property type="entry name" value="HTH_DeoR"/>
    <property type="match status" value="1"/>
</dbReference>
<evidence type="ECO:0000313" key="5">
    <source>
        <dbReference type="EMBL" id="EXX84929.1"/>
    </source>
</evidence>
<accession>A0A9W5W617</accession>
<dbReference type="InterPro" id="IPR011991">
    <property type="entry name" value="ArsR-like_HTH"/>
</dbReference>
<dbReference type="InterPro" id="IPR050313">
    <property type="entry name" value="Carb_Metab_HTH_regulators"/>
</dbReference>
<evidence type="ECO:0000259" key="4">
    <source>
        <dbReference type="PROSITE" id="PS51000"/>
    </source>
</evidence>
<dbReference type="PANTHER" id="PTHR30363:SF44">
    <property type="entry name" value="AGA OPERON TRANSCRIPTIONAL REPRESSOR-RELATED"/>
    <property type="match status" value="1"/>
</dbReference>
<dbReference type="SUPFAM" id="SSF46785">
    <property type="entry name" value="Winged helix' DNA-binding domain"/>
    <property type="match status" value="1"/>
</dbReference>
<dbReference type="PROSITE" id="PS51000">
    <property type="entry name" value="HTH_DEOR_2"/>
    <property type="match status" value="1"/>
</dbReference>
<dbReference type="GO" id="GO:0003700">
    <property type="term" value="F:DNA-binding transcription factor activity"/>
    <property type="evidence" value="ECO:0007669"/>
    <property type="project" value="InterPro"/>
</dbReference>
<feature type="domain" description="HTH deoR-type" evidence="4">
    <location>
        <begin position="3"/>
        <end position="58"/>
    </location>
</feature>
<evidence type="ECO:0000256" key="2">
    <source>
        <dbReference type="ARBA" id="ARBA00023125"/>
    </source>
</evidence>
<evidence type="ECO:0000313" key="6">
    <source>
        <dbReference type="Proteomes" id="UP000053750"/>
    </source>
</evidence>
<reference evidence="5 6" key="1">
    <citation type="submission" date="2014-02" db="EMBL/GenBank/DDBJ databases">
        <title>Genome sequence of Paenibacillus darwinianus reveals adaptive mechanisms for survival in Antarctic soils.</title>
        <authorList>
            <person name="Dsouza M."/>
            <person name="Taylor M.W."/>
            <person name="Turner S.J."/>
            <person name="Aislabie J."/>
        </authorList>
    </citation>
    <scope>NUCLEOTIDE SEQUENCE [LARGE SCALE GENOMIC DNA]</scope>
    <source>
        <strain evidence="5 6">CE1</strain>
    </source>
</reference>